<feature type="compositionally biased region" description="Low complexity" evidence="2">
    <location>
        <begin position="300"/>
        <end position="310"/>
    </location>
</feature>
<protein>
    <submittedName>
        <fullName evidence="3">Uncharacterized protein</fullName>
    </submittedName>
</protein>
<proteinExistence type="predicted"/>
<feature type="compositionally biased region" description="Basic and acidic residues" evidence="2">
    <location>
        <begin position="388"/>
        <end position="400"/>
    </location>
</feature>
<evidence type="ECO:0000313" key="4">
    <source>
        <dbReference type="Proteomes" id="UP000054630"/>
    </source>
</evidence>
<gene>
    <name evidence="3" type="ORF">T07_13649</name>
</gene>
<feature type="region of interest" description="Disordered" evidence="2">
    <location>
        <begin position="288"/>
        <end position="312"/>
    </location>
</feature>
<keyword evidence="4" id="KW-1185">Reference proteome</keyword>
<feature type="compositionally biased region" description="Polar residues" evidence="2">
    <location>
        <begin position="427"/>
        <end position="441"/>
    </location>
</feature>
<organism evidence="3 4">
    <name type="scientific">Trichinella nelsoni</name>
    <dbReference type="NCBI Taxonomy" id="6336"/>
    <lineage>
        <taxon>Eukaryota</taxon>
        <taxon>Metazoa</taxon>
        <taxon>Ecdysozoa</taxon>
        <taxon>Nematoda</taxon>
        <taxon>Enoplea</taxon>
        <taxon>Dorylaimia</taxon>
        <taxon>Trichinellida</taxon>
        <taxon>Trichinellidae</taxon>
        <taxon>Trichinella</taxon>
    </lineage>
</organism>
<feature type="coiled-coil region" evidence="1">
    <location>
        <begin position="246"/>
        <end position="283"/>
    </location>
</feature>
<evidence type="ECO:0000313" key="3">
    <source>
        <dbReference type="EMBL" id="KRX28156.1"/>
    </source>
</evidence>
<comment type="caution">
    <text evidence="3">The sequence shown here is derived from an EMBL/GenBank/DDBJ whole genome shotgun (WGS) entry which is preliminary data.</text>
</comment>
<sequence>MSSSSLIERKKAQWAKEKAEEQQWFPFGKPGGGAPLKAVFGNIRQNSSDFLTSSLPTQEIHFNDGNAMLLRRHSSEHDLRNRSVRIHLPYGVSKINHVDFDGSSSTPIKILPFPCSRCLNNEGRLVVSLAPCATCSDSEASTGLNPSYNDSQALELTDNSKICSKIENAGCSYTPMRALSQIDLRKSKHGNSMKYVCPASDNMPFFVSSEPSNNKLMSTPAEAHTNNQFATPVGDMERISPILNLEKKRKQQIVEAQRDLEEMERIERERLQIEARETMANQRELNKWKKLKHASGSGVGETNSNSSSSNAERFDKSLNHASAHMSYHQSSKIAPKYSVIDNYSSHCLVDSVDDSSGCNTTVSTPADERPIIPCMSVVRPFQKLSTERRSLRTVRPDKQSNEIQQQSTLDTSLVQSKFKSPVRQLNKAGSSSQRLSGKSHSEINQIYNVEMQTRPEPIDIRMSNLSLKSTHKRLPCSNNDDNNNHASNTCFLNGNFVRGRHSLALSSQAISNQPVAVESSARSDRISYKNQQEIKEKLHQIRTLMKEKQDKLQMAMSKSYHS</sequence>
<dbReference type="Proteomes" id="UP000054630">
    <property type="component" value="Unassembled WGS sequence"/>
</dbReference>
<evidence type="ECO:0000256" key="2">
    <source>
        <dbReference type="SAM" id="MobiDB-lite"/>
    </source>
</evidence>
<dbReference type="AlphaFoldDB" id="A0A0V0SNA1"/>
<feature type="region of interest" description="Disordered" evidence="2">
    <location>
        <begin position="388"/>
        <end position="441"/>
    </location>
</feature>
<feature type="non-terminal residue" evidence="3">
    <location>
        <position position="562"/>
    </location>
</feature>
<name>A0A0V0SNA1_9BILA</name>
<evidence type="ECO:0000256" key="1">
    <source>
        <dbReference type="SAM" id="Coils"/>
    </source>
</evidence>
<feature type="compositionally biased region" description="Polar residues" evidence="2">
    <location>
        <begin position="401"/>
        <end position="418"/>
    </location>
</feature>
<dbReference type="OrthoDB" id="5918225at2759"/>
<reference evidence="3 4" key="1">
    <citation type="submission" date="2015-01" db="EMBL/GenBank/DDBJ databases">
        <title>Evolution of Trichinella species and genotypes.</title>
        <authorList>
            <person name="Korhonen P.K."/>
            <person name="Edoardo P."/>
            <person name="Giuseppe L.R."/>
            <person name="Gasser R.B."/>
        </authorList>
    </citation>
    <scope>NUCLEOTIDE SEQUENCE [LARGE SCALE GENOMIC DNA]</scope>
    <source>
        <strain evidence="3">ISS37</strain>
    </source>
</reference>
<keyword evidence="1" id="KW-0175">Coiled coil</keyword>
<dbReference type="EMBL" id="JYDL01000001">
    <property type="protein sequence ID" value="KRX28156.1"/>
    <property type="molecule type" value="Genomic_DNA"/>
</dbReference>
<accession>A0A0V0SNA1</accession>